<dbReference type="InterPro" id="IPR002347">
    <property type="entry name" value="SDR_fam"/>
</dbReference>
<comment type="caution">
    <text evidence="1">The sequence shown here is derived from an EMBL/GenBank/DDBJ whole genome shotgun (WGS) entry which is preliminary data.</text>
</comment>
<dbReference type="InterPro" id="IPR036291">
    <property type="entry name" value="NAD(P)-bd_dom_sf"/>
</dbReference>
<dbReference type="EMBL" id="SMNA01000004">
    <property type="protein sequence ID" value="TDE95080.1"/>
    <property type="molecule type" value="Genomic_DNA"/>
</dbReference>
<dbReference type="Gene3D" id="3.40.50.720">
    <property type="entry name" value="NAD(P)-binding Rossmann-like Domain"/>
    <property type="match status" value="1"/>
</dbReference>
<accession>A0ABY2E6D3</accession>
<name>A0ABY2E6D3_9MICO</name>
<keyword evidence="2" id="KW-1185">Reference proteome</keyword>
<evidence type="ECO:0000313" key="2">
    <source>
        <dbReference type="Proteomes" id="UP000504882"/>
    </source>
</evidence>
<organism evidence="1 2">
    <name type="scientific">Occultella glacieicola</name>
    <dbReference type="NCBI Taxonomy" id="2518684"/>
    <lineage>
        <taxon>Bacteria</taxon>
        <taxon>Bacillati</taxon>
        <taxon>Actinomycetota</taxon>
        <taxon>Actinomycetes</taxon>
        <taxon>Micrococcales</taxon>
        <taxon>Ruaniaceae</taxon>
        <taxon>Occultella</taxon>
    </lineage>
</organism>
<evidence type="ECO:0000313" key="1">
    <source>
        <dbReference type="EMBL" id="TDE95080.1"/>
    </source>
</evidence>
<protein>
    <submittedName>
        <fullName evidence="1">SDR family NAD(P)-dependent oxidoreductase</fullName>
    </submittedName>
</protein>
<dbReference type="RefSeq" id="WP_133107490.1">
    <property type="nucleotide sequence ID" value="NZ_SMNA01000004.1"/>
</dbReference>
<dbReference type="SUPFAM" id="SSF51735">
    <property type="entry name" value="NAD(P)-binding Rossmann-fold domains"/>
    <property type="match status" value="1"/>
</dbReference>
<sequence length="51" mass="5311">MLGLRFDATHSEQVTAAVDLLAERLGGLDVVVNNSGGLVGRHPIAETSDAH</sequence>
<dbReference type="Pfam" id="PF00106">
    <property type="entry name" value="adh_short"/>
    <property type="match status" value="1"/>
</dbReference>
<dbReference type="Proteomes" id="UP000504882">
    <property type="component" value="Unassembled WGS sequence"/>
</dbReference>
<reference evidence="1 2" key="1">
    <citation type="submission" date="2019-03" db="EMBL/GenBank/DDBJ databases">
        <title>Genomic features of bacteria from cold environments.</title>
        <authorList>
            <person name="Shen L."/>
        </authorList>
    </citation>
    <scope>NUCLEOTIDE SEQUENCE [LARGE SCALE GENOMIC DNA]</scope>
    <source>
        <strain evidence="2">T3246-1</strain>
    </source>
</reference>
<proteinExistence type="predicted"/>
<gene>
    <name evidence="1" type="ORF">EXU48_09980</name>
</gene>